<feature type="transmembrane region" description="Helical" evidence="8">
    <location>
        <begin position="118"/>
        <end position="137"/>
    </location>
</feature>
<dbReference type="AlphaFoldDB" id="A0A653IHK3"/>
<dbReference type="CDD" id="cd06550">
    <property type="entry name" value="TM_ABC_iron-siderophores_like"/>
    <property type="match status" value="1"/>
</dbReference>
<dbReference type="GO" id="GO:0033214">
    <property type="term" value="P:siderophore-iron import into cell"/>
    <property type="evidence" value="ECO:0007669"/>
    <property type="project" value="TreeGrafter"/>
</dbReference>
<evidence type="ECO:0000256" key="3">
    <source>
        <dbReference type="ARBA" id="ARBA00022448"/>
    </source>
</evidence>
<keyword evidence="10" id="KW-1185">Reference proteome</keyword>
<feature type="transmembrane region" description="Helical" evidence="8">
    <location>
        <begin position="194"/>
        <end position="215"/>
    </location>
</feature>
<evidence type="ECO:0000313" key="10">
    <source>
        <dbReference type="Proteomes" id="UP000439752"/>
    </source>
</evidence>
<dbReference type="InterPro" id="IPR000522">
    <property type="entry name" value="ABC_transptr_permease_BtuC"/>
</dbReference>
<evidence type="ECO:0000256" key="5">
    <source>
        <dbReference type="ARBA" id="ARBA00022692"/>
    </source>
</evidence>
<evidence type="ECO:0000256" key="6">
    <source>
        <dbReference type="ARBA" id="ARBA00022989"/>
    </source>
</evidence>
<feature type="transmembrane region" description="Helical" evidence="8">
    <location>
        <begin position="93"/>
        <end position="112"/>
    </location>
</feature>
<dbReference type="Gene3D" id="1.10.3470.10">
    <property type="entry name" value="ABC transporter involved in vitamin B12 uptake, BtuC"/>
    <property type="match status" value="1"/>
</dbReference>
<dbReference type="PANTHER" id="PTHR30472:SF1">
    <property type="entry name" value="FE(3+) DICITRATE TRANSPORT SYSTEM PERMEASE PROTEIN FECC-RELATED"/>
    <property type="match status" value="1"/>
</dbReference>
<evidence type="ECO:0000256" key="7">
    <source>
        <dbReference type="ARBA" id="ARBA00023136"/>
    </source>
</evidence>
<evidence type="ECO:0000256" key="1">
    <source>
        <dbReference type="ARBA" id="ARBA00004651"/>
    </source>
</evidence>
<dbReference type="EMBL" id="CABWKQ010000058">
    <property type="protein sequence ID" value="VWX38715.1"/>
    <property type="molecule type" value="Genomic_DNA"/>
</dbReference>
<keyword evidence="4" id="KW-1003">Cell membrane</keyword>
<evidence type="ECO:0000256" key="4">
    <source>
        <dbReference type="ARBA" id="ARBA00022475"/>
    </source>
</evidence>
<dbReference type="FunFam" id="1.10.3470.10:FF:000001">
    <property type="entry name" value="Vitamin B12 ABC transporter permease BtuC"/>
    <property type="match status" value="1"/>
</dbReference>
<keyword evidence="3" id="KW-0813">Transport</keyword>
<feature type="transmembrane region" description="Helical" evidence="8">
    <location>
        <begin position="305"/>
        <end position="322"/>
    </location>
</feature>
<name>A0A653IHK3_9BACL</name>
<evidence type="ECO:0000256" key="2">
    <source>
        <dbReference type="ARBA" id="ARBA00007935"/>
    </source>
</evidence>
<dbReference type="GO" id="GO:0022857">
    <property type="term" value="F:transmembrane transporter activity"/>
    <property type="evidence" value="ECO:0007669"/>
    <property type="project" value="InterPro"/>
</dbReference>
<comment type="subcellular location">
    <subcellularLocation>
        <location evidence="1">Cell membrane</location>
        <topology evidence="1">Multi-pass membrane protein</topology>
    </subcellularLocation>
</comment>
<dbReference type="GO" id="GO:0005886">
    <property type="term" value="C:plasma membrane"/>
    <property type="evidence" value="ECO:0007669"/>
    <property type="project" value="UniProtKB-SubCell"/>
</dbReference>
<dbReference type="PANTHER" id="PTHR30472">
    <property type="entry name" value="FERRIC ENTEROBACTIN TRANSPORT SYSTEM PERMEASE PROTEIN"/>
    <property type="match status" value="1"/>
</dbReference>
<dbReference type="Proteomes" id="UP000439752">
    <property type="component" value="Unassembled WGS sequence"/>
</dbReference>
<dbReference type="Pfam" id="PF01032">
    <property type="entry name" value="FecCD"/>
    <property type="match status" value="1"/>
</dbReference>
<reference evidence="9 10" key="1">
    <citation type="submission" date="2019-10" db="EMBL/GenBank/DDBJ databases">
        <authorList>
            <person name="Karimi E."/>
        </authorList>
    </citation>
    <scope>NUCLEOTIDE SEQUENCE [LARGE SCALE GENOMIC DNA]</scope>
    <source>
        <strain evidence="9">Exiguobacterium sp. 9Y</strain>
    </source>
</reference>
<feature type="transmembrane region" description="Helical" evidence="8">
    <location>
        <begin position="149"/>
        <end position="168"/>
    </location>
</feature>
<protein>
    <submittedName>
        <fullName evidence="9">Iron-dicitrate ABC transporter (Permease)</fullName>
    </submittedName>
</protein>
<dbReference type="SUPFAM" id="SSF81345">
    <property type="entry name" value="ABC transporter involved in vitamin B12 uptake, BtuC"/>
    <property type="match status" value="1"/>
</dbReference>
<dbReference type="RefSeq" id="WP_159172572.1">
    <property type="nucleotide sequence ID" value="NZ_LR732308.1"/>
</dbReference>
<proteinExistence type="inferred from homology"/>
<keyword evidence="5 8" id="KW-0812">Transmembrane</keyword>
<comment type="similarity">
    <text evidence="2">Belongs to the binding-protein-dependent transport system permease family. FecCD subfamily.</text>
</comment>
<keyword evidence="7 8" id="KW-0472">Membrane</keyword>
<feature type="transmembrane region" description="Helical" evidence="8">
    <location>
        <begin position="235"/>
        <end position="261"/>
    </location>
</feature>
<evidence type="ECO:0000256" key="8">
    <source>
        <dbReference type="SAM" id="Phobius"/>
    </source>
</evidence>
<sequence length="330" mass="35285">MIRHTRLIRLLVVLLVLIGLGSYLSLFLGVTTIQPLEAVREWSSGNLSKETLVLTTLRLPRLLLGLLLGANLAVAGALMQAVTRNPLASPQVFGVNAGASLFVVLALLLFPALGTANLVYFAFFGAMIGGLLVFSFASVRGMTSLKLALVGMAIHLLLTSLTKGLILFNDRITNVLYWLSGSISDSGWIEVRLILPWSIIGLILAFSLAKSLAIFQLGQDVAVGLGQNITRIRMLAAVAVVLLAGVTVAVAGAIGFIGLMVPHIVRRLVGEDYRYVLPISALCGGLLLTYADVLARFIAYPYESPVGIVTALLGAPFFLYLAKRQTRSVI</sequence>
<gene>
    <name evidence="9" type="primary">fecD</name>
    <name evidence="9" type="ORF">EXIGUO9Y_80043</name>
</gene>
<accession>A0A653IHK3</accession>
<keyword evidence="6 8" id="KW-1133">Transmembrane helix</keyword>
<dbReference type="InterPro" id="IPR037294">
    <property type="entry name" value="ABC_BtuC-like"/>
</dbReference>
<feature type="transmembrane region" description="Helical" evidence="8">
    <location>
        <begin position="62"/>
        <end position="81"/>
    </location>
</feature>
<organism evidence="9 10">
    <name type="scientific">Exiguobacterium oxidotolerans</name>
    <dbReference type="NCBI Taxonomy" id="223958"/>
    <lineage>
        <taxon>Bacteria</taxon>
        <taxon>Bacillati</taxon>
        <taxon>Bacillota</taxon>
        <taxon>Bacilli</taxon>
        <taxon>Bacillales</taxon>
        <taxon>Bacillales Family XII. Incertae Sedis</taxon>
        <taxon>Exiguobacterium</taxon>
    </lineage>
</organism>
<evidence type="ECO:0000313" key="9">
    <source>
        <dbReference type="EMBL" id="VWX38715.1"/>
    </source>
</evidence>